<dbReference type="Proteomes" id="UP000001013">
    <property type="component" value="Chromosome"/>
</dbReference>
<keyword evidence="2" id="KW-1185">Reference proteome</keyword>
<dbReference type="HOGENOM" id="CLU_3113212_0_0_2"/>
<dbReference type="PATRIC" id="fig|186497.12.peg.439"/>
<protein>
    <submittedName>
        <fullName evidence="1">Uncharacterized protein</fullName>
    </submittedName>
</protein>
<gene>
    <name evidence="1" type="ordered locus">PF0423</name>
</gene>
<organism evidence="1 2">
    <name type="scientific">Pyrococcus furiosus (strain ATCC 43587 / DSM 3638 / JCM 8422 / Vc1)</name>
    <dbReference type="NCBI Taxonomy" id="186497"/>
    <lineage>
        <taxon>Archaea</taxon>
        <taxon>Methanobacteriati</taxon>
        <taxon>Methanobacteriota</taxon>
        <taxon>Thermococci</taxon>
        <taxon>Thermococcales</taxon>
        <taxon>Thermococcaceae</taxon>
        <taxon>Pyrococcus</taxon>
    </lineage>
</organism>
<reference evidence="1 2" key="1">
    <citation type="journal article" date="1999" name="Genetics">
        <title>Divergence of the hyperthermophilic archaea Pyrococcus furiosus and P. horikoshii inferred from complete genomic sequences.</title>
        <authorList>
            <person name="Maeder D.L."/>
            <person name="Weiss R.B."/>
            <person name="Dunn D.M."/>
            <person name="Cherry J.L."/>
            <person name="Gonzalez J.M."/>
            <person name="DiRuggiero J."/>
            <person name="Robb F.T."/>
        </authorList>
    </citation>
    <scope>NUCLEOTIDE SEQUENCE [LARGE SCALE GENOMIC DNA]</scope>
    <source>
        <strain evidence="2">ATCC 43587 / DSM 3638 / JCM 8422 / Vc1</strain>
    </source>
</reference>
<name>Q8U3N4_PYRFU</name>
<dbReference type="STRING" id="186497.PF0423"/>
<dbReference type="AlphaFoldDB" id="Q8U3N4"/>
<evidence type="ECO:0000313" key="1">
    <source>
        <dbReference type="EMBL" id="AAL80547.1"/>
    </source>
</evidence>
<dbReference type="DNASU" id="1468260"/>
<dbReference type="PaxDb" id="186497-PF0423"/>
<dbReference type="EMBL" id="AE009950">
    <property type="protein sequence ID" value="AAL80547.1"/>
    <property type="molecule type" value="Genomic_DNA"/>
</dbReference>
<dbReference type="KEGG" id="pfu:PF0423"/>
<sequence length="50" mass="5736">MLYDKWDVIMKKVQDIVEAIPKNGTLSIVQRDLESNGDKFALKNPPQSFN</sequence>
<dbReference type="eggNOG" id="arCOG03810">
    <property type="taxonomic scope" value="Archaea"/>
</dbReference>
<proteinExistence type="predicted"/>
<evidence type="ECO:0000313" key="2">
    <source>
        <dbReference type="Proteomes" id="UP000001013"/>
    </source>
</evidence>
<accession>Q8U3N4</accession>